<protein>
    <submittedName>
        <fullName evidence="1">Uncharacterized protein</fullName>
    </submittedName>
</protein>
<organism evidence="1 2">
    <name type="scientific">Aliivibrio finisterrensis</name>
    <dbReference type="NCBI Taxonomy" id="511998"/>
    <lineage>
        <taxon>Bacteria</taxon>
        <taxon>Pseudomonadati</taxon>
        <taxon>Pseudomonadota</taxon>
        <taxon>Gammaproteobacteria</taxon>
        <taxon>Vibrionales</taxon>
        <taxon>Vibrionaceae</taxon>
        <taxon>Aliivibrio</taxon>
    </lineage>
</organism>
<dbReference type="EMBL" id="SEZJ01000030">
    <property type="protein sequence ID" value="RYU41312.1"/>
    <property type="molecule type" value="Genomic_DNA"/>
</dbReference>
<evidence type="ECO:0000313" key="1">
    <source>
        <dbReference type="EMBL" id="RYU41312.1"/>
    </source>
</evidence>
<gene>
    <name evidence="1" type="ORF">ERW49_18710</name>
</gene>
<accession>A0A4Q5K992</accession>
<evidence type="ECO:0000313" key="2">
    <source>
        <dbReference type="Proteomes" id="UP000293465"/>
    </source>
</evidence>
<dbReference type="AlphaFoldDB" id="A0A4Q5K992"/>
<name>A0A4Q5K992_9GAMM</name>
<dbReference type="GeneID" id="56277096"/>
<proteinExistence type="predicted"/>
<reference evidence="1 2" key="1">
    <citation type="submission" date="2019-02" db="EMBL/GenBank/DDBJ databases">
        <title>Genome sequences of Aliivibrio finisterrensis strains from farmed Atlantic salmon.</title>
        <authorList>
            <person name="Bowman J.P."/>
        </authorList>
    </citation>
    <scope>NUCLEOTIDE SEQUENCE [LARGE SCALE GENOMIC DNA]</scope>
    <source>
        <strain evidence="1 2">A32</strain>
    </source>
</reference>
<dbReference type="OrthoDB" id="9919118at2"/>
<sequence>MIADHLIWLAGGRVSHRKQLGKNNIVMSESPLVLTDELKEGKEPTQIKTCINGIEKIMNAFRVNARELVIWEELQ</sequence>
<dbReference type="RefSeq" id="WP_130088376.1">
    <property type="nucleotide sequence ID" value="NZ_SEZJ01000030.1"/>
</dbReference>
<comment type="caution">
    <text evidence="1">The sequence shown here is derived from an EMBL/GenBank/DDBJ whole genome shotgun (WGS) entry which is preliminary data.</text>
</comment>
<dbReference type="Proteomes" id="UP000293465">
    <property type="component" value="Unassembled WGS sequence"/>
</dbReference>